<dbReference type="EMBL" id="SELW01000481">
    <property type="protein sequence ID" value="TID25538.1"/>
    <property type="molecule type" value="Genomic_DNA"/>
</dbReference>
<keyword evidence="6" id="KW-0539">Nucleus</keyword>
<organism evidence="9 10">
    <name type="scientific">Pichia inconspicua</name>
    <dbReference type="NCBI Taxonomy" id="52247"/>
    <lineage>
        <taxon>Eukaryota</taxon>
        <taxon>Fungi</taxon>
        <taxon>Dikarya</taxon>
        <taxon>Ascomycota</taxon>
        <taxon>Saccharomycotina</taxon>
        <taxon>Pichiomycetes</taxon>
        <taxon>Pichiales</taxon>
        <taxon>Pichiaceae</taxon>
        <taxon>Pichia</taxon>
    </lineage>
</organism>
<comment type="subcellular location">
    <subcellularLocation>
        <location evidence="1">Nucleus</location>
    </subcellularLocation>
</comment>
<dbReference type="InterPro" id="IPR009044">
    <property type="entry name" value="ssDNA-bd_transcriptional_reg"/>
</dbReference>
<dbReference type="AlphaFoldDB" id="A0A4T0X050"/>
<evidence type="ECO:0000256" key="3">
    <source>
        <dbReference type="ARBA" id="ARBA00023015"/>
    </source>
</evidence>
<dbReference type="OrthoDB" id="2505440at2759"/>
<keyword evidence="3" id="KW-0805">Transcription regulation</keyword>
<gene>
    <name evidence="9" type="ORF">CANINC_002928</name>
</gene>
<protein>
    <recommendedName>
        <fullName evidence="8">Transcriptional coactivator p15 (PC4) C-terminal domain-containing protein</fullName>
    </recommendedName>
</protein>
<feature type="compositionally biased region" description="Acidic residues" evidence="7">
    <location>
        <begin position="133"/>
        <end position="148"/>
    </location>
</feature>
<evidence type="ECO:0000256" key="7">
    <source>
        <dbReference type="SAM" id="MobiDB-lite"/>
    </source>
</evidence>
<feature type="domain" description="Transcriptional coactivator p15 (PC4) C-terminal" evidence="8">
    <location>
        <begin position="39"/>
        <end position="87"/>
    </location>
</feature>
<dbReference type="GO" id="GO:0005634">
    <property type="term" value="C:nucleus"/>
    <property type="evidence" value="ECO:0007669"/>
    <property type="project" value="UniProtKB-SubCell"/>
</dbReference>
<evidence type="ECO:0000259" key="8">
    <source>
        <dbReference type="Pfam" id="PF02229"/>
    </source>
</evidence>
<evidence type="ECO:0000256" key="5">
    <source>
        <dbReference type="ARBA" id="ARBA00023163"/>
    </source>
</evidence>
<dbReference type="STRING" id="52247.A0A4T0X050"/>
<evidence type="ECO:0000256" key="1">
    <source>
        <dbReference type="ARBA" id="ARBA00004123"/>
    </source>
</evidence>
<keyword evidence="5" id="KW-0804">Transcription</keyword>
<dbReference type="GO" id="GO:0003677">
    <property type="term" value="F:DNA binding"/>
    <property type="evidence" value="ECO:0007669"/>
    <property type="project" value="UniProtKB-KW"/>
</dbReference>
<dbReference type="Pfam" id="PF02229">
    <property type="entry name" value="PC4"/>
    <property type="match status" value="1"/>
</dbReference>
<comment type="similarity">
    <text evidence="2">Belongs to the transcriptional coactivator PC4 family.</text>
</comment>
<dbReference type="InterPro" id="IPR003173">
    <property type="entry name" value="PC4_C"/>
</dbReference>
<keyword evidence="10" id="KW-1185">Reference proteome</keyword>
<comment type="caution">
    <text evidence="9">The sequence shown here is derived from an EMBL/GenBank/DDBJ whole genome shotgun (WGS) entry which is preliminary data.</text>
</comment>
<reference evidence="9 10" key="1">
    <citation type="journal article" date="2019" name="Front. Genet.">
        <title>Whole-Genome Sequencing of the Opportunistic Yeast Pathogen Candida inconspicua Uncovers Its Hybrid Origin.</title>
        <authorList>
            <person name="Mixao V."/>
            <person name="Hansen A.P."/>
            <person name="Saus E."/>
            <person name="Boekhout T."/>
            <person name="Lass-Florl C."/>
            <person name="Gabaldon T."/>
        </authorList>
    </citation>
    <scope>NUCLEOTIDE SEQUENCE [LARGE SCALE GENOMIC DNA]</scope>
    <source>
        <strain evidence="9 10">CBS 180</strain>
    </source>
</reference>
<dbReference type="Gene3D" id="2.30.31.10">
    <property type="entry name" value="Transcriptional Coactivator Pc4, Chain A"/>
    <property type="match status" value="1"/>
</dbReference>
<feature type="region of interest" description="Disordered" evidence="7">
    <location>
        <begin position="118"/>
        <end position="159"/>
    </location>
</feature>
<evidence type="ECO:0000256" key="4">
    <source>
        <dbReference type="ARBA" id="ARBA00023125"/>
    </source>
</evidence>
<keyword evidence="4" id="KW-0238">DNA-binding</keyword>
<dbReference type="PANTHER" id="PTHR13215">
    <property type="entry name" value="RNA POLYMERASE II TRANSCRIPTIONAL COACTIVATOR"/>
    <property type="match status" value="1"/>
</dbReference>
<dbReference type="GO" id="GO:0003713">
    <property type="term" value="F:transcription coactivator activity"/>
    <property type="evidence" value="ECO:0007669"/>
    <property type="project" value="InterPro"/>
</dbReference>
<dbReference type="InterPro" id="IPR045125">
    <property type="entry name" value="Sub1/Tcp4-like"/>
</dbReference>
<accession>A0A4T0X050</accession>
<proteinExistence type="inferred from homology"/>
<name>A0A4T0X050_9ASCO</name>
<dbReference type="SUPFAM" id="SSF54447">
    <property type="entry name" value="ssDNA-binding transcriptional regulator domain"/>
    <property type="match status" value="1"/>
</dbReference>
<feature type="region of interest" description="Disordered" evidence="7">
    <location>
        <begin position="1"/>
        <end position="28"/>
    </location>
</feature>
<dbReference type="Proteomes" id="UP000307173">
    <property type="component" value="Unassembled WGS sequence"/>
</dbReference>
<evidence type="ECO:0000313" key="10">
    <source>
        <dbReference type="Proteomes" id="UP000307173"/>
    </source>
</evidence>
<evidence type="ECO:0000313" key="9">
    <source>
        <dbReference type="EMBL" id="TID25538.1"/>
    </source>
</evidence>
<feature type="compositionally biased region" description="Basic and acidic residues" evidence="7">
    <location>
        <begin position="118"/>
        <end position="132"/>
    </location>
</feature>
<evidence type="ECO:0000256" key="6">
    <source>
        <dbReference type="ARBA" id="ARBA00023242"/>
    </source>
</evidence>
<sequence length="159" mass="18101">MPPKKTFKRKYDASAKSGVKGKIGDNDAQGPQIQFDLGTEKKKATVRKFKNMKLVDIREYYQKDKEGPWLPGSKGISLTQEQWAALVSRMIDIGEALLKIDDNEEFETMKNLLESKKKAMEAKSEVDNANKTDEEEEDLDDVEFEDVSEAQVLKKPKVE</sequence>
<evidence type="ECO:0000256" key="2">
    <source>
        <dbReference type="ARBA" id="ARBA00009001"/>
    </source>
</evidence>
<dbReference type="GO" id="GO:0060261">
    <property type="term" value="P:positive regulation of transcription initiation by RNA polymerase II"/>
    <property type="evidence" value="ECO:0007669"/>
    <property type="project" value="InterPro"/>
</dbReference>